<keyword evidence="3" id="KW-1185">Reference proteome</keyword>
<gene>
    <name evidence="2" type="ORF">NM125_01315</name>
</gene>
<organism evidence="2 3">
    <name type="scientific">Gracilimonas sediminicola</name>
    <dbReference type="NCBI Taxonomy" id="2952158"/>
    <lineage>
        <taxon>Bacteria</taxon>
        <taxon>Pseudomonadati</taxon>
        <taxon>Balneolota</taxon>
        <taxon>Balneolia</taxon>
        <taxon>Balneolales</taxon>
        <taxon>Balneolaceae</taxon>
        <taxon>Gracilimonas</taxon>
    </lineage>
</organism>
<dbReference type="Pfam" id="PF11306">
    <property type="entry name" value="DUF3108"/>
    <property type="match status" value="1"/>
</dbReference>
<protein>
    <submittedName>
        <fullName evidence="2">DUF3108 domain-containing protein</fullName>
    </submittedName>
</protein>
<dbReference type="RefSeq" id="WP_255132088.1">
    <property type="nucleotide sequence ID" value="NZ_JANDBC010000001.1"/>
</dbReference>
<name>A0A9X2L121_9BACT</name>
<evidence type="ECO:0000256" key="1">
    <source>
        <dbReference type="SAM" id="SignalP"/>
    </source>
</evidence>
<evidence type="ECO:0000313" key="3">
    <source>
        <dbReference type="Proteomes" id="UP001139125"/>
    </source>
</evidence>
<accession>A0A9X2L121</accession>
<dbReference type="EMBL" id="JANDBC010000001">
    <property type="protein sequence ID" value="MCP9290214.1"/>
    <property type="molecule type" value="Genomic_DNA"/>
</dbReference>
<feature type="chain" id="PRO_5040952431" evidence="1">
    <location>
        <begin position="20"/>
        <end position="265"/>
    </location>
</feature>
<evidence type="ECO:0000313" key="2">
    <source>
        <dbReference type="EMBL" id="MCP9290214.1"/>
    </source>
</evidence>
<feature type="signal peptide" evidence="1">
    <location>
        <begin position="1"/>
        <end position="19"/>
    </location>
</feature>
<keyword evidence="1" id="KW-0732">Signal</keyword>
<dbReference type="AlphaFoldDB" id="A0A9X2L121"/>
<sequence length="265" mass="30909">MTRIILPILLFVLTAPAFGQHTLPDTSSTPPTMDELFSVKETFRYEVKYGFLKLGWVNVELLSDTTYEGRELNHILTEIESNPSIPFVGDELDRFHSLFYVNEKGLPVEVKYWKDNIDEGEYDEIQYWFDRDIGKVYYIEEDDSRDTLDLEDPATSGHLIFYFSRLFAGSEEDYTLPVYVTKKKGYIYADNSLKKEKRNYAPFDGPIQAYLMNGTTENIEGPFGFSGDFRAWFLDDDLRVPLEARVKVLWGNVIVRMIEYTREEL</sequence>
<reference evidence="2" key="1">
    <citation type="submission" date="2022-06" db="EMBL/GenBank/DDBJ databases">
        <title>Gracilimonas sp. CAU 1638 isolated from sea sediment.</title>
        <authorList>
            <person name="Kim W."/>
        </authorList>
    </citation>
    <scope>NUCLEOTIDE SEQUENCE</scope>
    <source>
        <strain evidence="2">CAU 1638</strain>
    </source>
</reference>
<proteinExistence type="predicted"/>
<dbReference type="Proteomes" id="UP001139125">
    <property type="component" value="Unassembled WGS sequence"/>
</dbReference>
<comment type="caution">
    <text evidence="2">The sequence shown here is derived from an EMBL/GenBank/DDBJ whole genome shotgun (WGS) entry which is preliminary data.</text>
</comment>
<dbReference type="InterPro" id="IPR021457">
    <property type="entry name" value="DUF3108"/>
</dbReference>